<dbReference type="InterPro" id="IPR002797">
    <property type="entry name" value="Polysacc_synth"/>
</dbReference>
<dbReference type="AlphaFoldDB" id="A0A6I4IUS6"/>
<gene>
    <name evidence="7" type="ORF">GOQ30_15690</name>
</gene>
<evidence type="ECO:0000256" key="4">
    <source>
        <dbReference type="ARBA" id="ARBA00022989"/>
    </source>
</evidence>
<dbReference type="Pfam" id="PF01943">
    <property type="entry name" value="Polysacc_synt"/>
    <property type="match status" value="1"/>
</dbReference>
<dbReference type="OrthoDB" id="824226at2"/>
<dbReference type="PANTHER" id="PTHR30250:SF11">
    <property type="entry name" value="O-ANTIGEN TRANSPORTER-RELATED"/>
    <property type="match status" value="1"/>
</dbReference>
<feature type="transmembrane region" description="Helical" evidence="6">
    <location>
        <begin position="394"/>
        <end position="416"/>
    </location>
</feature>
<evidence type="ECO:0000256" key="3">
    <source>
        <dbReference type="ARBA" id="ARBA00022692"/>
    </source>
</evidence>
<feature type="transmembrane region" description="Helical" evidence="6">
    <location>
        <begin position="89"/>
        <end position="110"/>
    </location>
</feature>
<sequence>MFKILNSLNLFNSIFKKGGVIFVFKLIAMLISFFTYWFIPNEFGESELGLFTLALTILQLSYLIFALGLPHAFLAFTGGFENNYLKKGFLLKSSLIAILVSLLPCCILFYSSNFIAETIFKKEDFSIFLSITAIAIPFMILHEILCYFFLSVGKHLIYSLSLFIIPNVLFSVFLLLSSHFNLPPYSVFLSYVLGFFITTIFGYLLVFGKDLKFIIPQISTPNILKKSFPMMVGTIFLLLLNWTDVLMLGRLDTEENIGIYNIAFKIGYLTLFFVTAMGSVIISDISEKYNLKDFYGLKKTINKATQWTIILTLPVALILIIFSSFFLRFFGEEFVQGKWALILITLGALFNAMTGNVDQILNMTGNEKMVRNIMFLGFIVNVILNLIFIPSYGYLGAAFSSLLVNVIVNSIFVIVIKKKLGFLTFM</sequence>
<dbReference type="InterPro" id="IPR050833">
    <property type="entry name" value="Poly_Biosynth_Transport"/>
</dbReference>
<feature type="transmembrane region" description="Helical" evidence="6">
    <location>
        <begin position="157"/>
        <end position="176"/>
    </location>
</feature>
<feature type="transmembrane region" description="Helical" evidence="6">
    <location>
        <begin position="125"/>
        <end position="150"/>
    </location>
</feature>
<dbReference type="RefSeq" id="WP_140999040.1">
    <property type="nucleotide sequence ID" value="NZ_VDCZ01000013.1"/>
</dbReference>
<feature type="transmembrane region" description="Helical" evidence="6">
    <location>
        <begin position="339"/>
        <end position="357"/>
    </location>
</feature>
<comment type="caution">
    <text evidence="7">The sequence shown here is derived from an EMBL/GenBank/DDBJ whole genome shotgun (WGS) entry which is preliminary data.</text>
</comment>
<feature type="transmembrane region" description="Helical" evidence="6">
    <location>
        <begin position="228"/>
        <end position="246"/>
    </location>
</feature>
<feature type="transmembrane region" description="Helical" evidence="6">
    <location>
        <begin position="20"/>
        <end position="39"/>
    </location>
</feature>
<feature type="transmembrane region" description="Helical" evidence="6">
    <location>
        <begin position="188"/>
        <end position="207"/>
    </location>
</feature>
<reference evidence="8" key="1">
    <citation type="submission" date="2019-05" db="EMBL/GenBank/DDBJ databases">
        <title>Flavobacterium profundi sp. nov., isolated from a deep-sea seamount.</title>
        <authorList>
            <person name="Zhang D.-C."/>
        </authorList>
    </citation>
    <scope>NUCLEOTIDE SEQUENCE [LARGE SCALE GENOMIC DNA]</scope>
    <source>
        <strain evidence="8">TP390</strain>
    </source>
</reference>
<keyword evidence="2" id="KW-1003">Cell membrane</keyword>
<keyword evidence="5 6" id="KW-0472">Membrane</keyword>
<keyword evidence="4 6" id="KW-1133">Transmembrane helix</keyword>
<feature type="transmembrane region" description="Helical" evidence="6">
    <location>
        <begin position="307"/>
        <end position="327"/>
    </location>
</feature>
<protein>
    <submittedName>
        <fullName evidence="7">Oligosaccharide flippase family protein</fullName>
    </submittedName>
</protein>
<keyword evidence="8" id="KW-1185">Reference proteome</keyword>
<keyword evidence="3 6" id="KW-0812">Transmembrane</keyword>
<feature type="transmembrane region" description="Helical" evidence="6">
    <location>
        <begin position="266"/>
        <end position="286"/>
    </location>
</feature>
<evidence type="ECO:0000256" key="2">
    <source>
        <dbReference type="ARBA" id="ARBA00022475"/>
    </source>
</evidence>
<dbReference type="PANTHER" id="PTHR30250">
    <property type="entry name" value="PST FAMILY PREDICTED COLANIC ACID TRANSPORTER"/>
    <property type="match status" value="1"/>
</dbReference>
<evidence type="ECO:0000256" key="6">
    <source>
        <dbReference type="SAM" id="Phobius"/>
    </source>
</evidence>
<organism evidence="7 8">
    <name type="scientific">Flavobacterium profundi</name>
    <dbReference type="NCBI Taxonomy" id="1774945"/>
    <lineage>
        <taxon>Bacteria</taxon>
        <taxon>Pseudomonadati</taxon>
        <taxon>Bacteroidota</taxon>
        <taxon>Flavobacteriia</taxon>
        <taxon>Flavobacteriales</taxon>
        <taxon>Flavobacteriaceae</taxon>
        <taxon>Flavobacterium</taxon>
    </lineage>
</organism>
<evidence type="ECO:0000313" key="7">
    <source>
        <dbReference type="EMBL" id="MVO10616.1"/>
    </source>
</evidence>
<proteinExistence type="predicted"/>
<feature type="transmembrane region" description="Helical" evidence="6">
    <location>
        <begin position="51"/>
        <end position="77"/>
    </location>
</feature>
<evidence type="ECO:0000256" key="5">
    <source>
        <dbReference type="ARBA" id="ARBA00023136"/>
    </source>
</evidence>
<name>A0A6I4IUS6_9FLAO</name>
<feature type="transmembrane region" description="Helical" evidence="6">
    <location>
        <begin position="369"/>
        <end position="388"/>
    </location>
</feature>
<accession>A0A6I4IUS6</accession>
<dbReference type="EMBL" id="WQLW01000013">
    <property type="protein sequence ID" value="MVO10616.1"/>
    <property type="molecule type" value="Genomic_DNA"/>
</dbReference>
<comment type="subcellular location">
    <subcellularLocation>
        <location evidence="1">Cell membrane</location>
        <topology evidence="1">Multi-pass membrane protein</topology>
    </subcellularLocation>
</comment>
<evidence type="ECO:0000313" key="8">
    <source>
        <dbReference type="Proteomes" id="UP000431264"/>
    </source>
</evidence>
<evidence type="ECO:0000256" key="1">
    <source>
        <dbReference type="ARBA" id="ARBA00004651"/>
    </source>
</evidence>
<dbReference type="GO" id="GO:0005886">
    <property type="term" value="C:plasma membrane"/>
    <property type="evidence" value="ECO:0007669"/>
    <property type="project" value="UniProtKB-SubCell"/>
</dbReference>
<dbReference type="Proteomes" id="UP000431264">
    <property type="component" value="Unassembled WGS sequence"/>
</dbReference>